<reference evidence="2" key="1">
    <citation type="submission" date="2017-09" db="EMBL/GenBank/DDBJ databases">
        <title>Depth-based differentiation of microbial function through sediment-hosted aquifers and enrichment of novel symbionts in the deep terrestrial subsurface.</title>
        <authorList>
            <person name="Probst A.J."/>
            <person name="Ladd B."/>
            <person name="Jarett J.K."/>
            <person name="Geller-Mcgrath D.E."/>
            <person name="Sieber C.M.K."/>
            <person name="Emerson J.B."/>
            <person name="Anantharaman K."/>
            <person name="Thomas B.C."/>
            <person name="Malmstrom R."/>
            <person name="Stieglmeier M."/>
            <person name="Klingl A."/>
            <person name="Woyke T."/>
            <person name="Ryan C.M."/>
            <person name="Banfield J.F."/>
        </authorList>
    </citation>
    <scope>NUCLEOTIDE SEQUENCE [LARGE SCALE GENOMIC DNA]</scope>
</reference>
<name>A0A2H0VBR3_9BACT</name>
<evidence type="ECO:0000313" key="2">
    <source>
        <dbReference type="Proteomes" id="UP000229972"/>
    </source>
</evidence>
<dbReference type="EMBL" id="PFAL01000008">
    <property type="protein sequence ID" value="PIR95799.1"/>
    <property type="molecule type" value="Genomic_DNA"/>
</dbReference>
<accession>A0A2H0VBR3</accession>
<proteinExistence type="predicted"/>
<organism evidence="1 2">
    <name type="scientific">Candidatus Falkowbacteria bacterium CG10_big_fil_rev_8_21_14_0_10_37_18</name>
    <dbReference type="NCBI Taxonomy" id="1974562"/>
    <lineage>
        <taxon>Bacteria</taxon>
        <taxon>Candidatus Falkowiibacteriota</taxon>
    </lineage>
</organism>
<gene>
    <name evidence="1" type="ORF">COT93_00715</name>
</gene>
<dbReference type="Proteomes" id="UP000229972">
    <property type="component" value="Unassembled WGS sequence"/>
</dbReference>
<evidence type="ECO:0000313" key="1">
    <source>
        <dbReference type="EMBL" id="PIR95799.1"/>
    </source>
</evidence>
<protein>
    <recommendedName>
        <fullName evidence="3">PKD domain-containing protein</fullName>
    </recommendedName>
</protein>
<comment type="caution">
    <text evidence="1">The sequence shown here is derived from an EMBL/GenBank/DDBJ whole genome shotgun (WGS) entry which is preliminary data.</text>
</comment>
<dbReference type="AlphaFoldDB" id="A0A2H0VBR3"/>
<evidence type="ECO:0008006" key="3">
    <source>
        <dbReference type="Google" id="ProtNLM"/>
    </source>
</evidence>
<dbReference type="PROSITE" id="PS51257">
    <property type="entry name" value="PROKAR_LIPOPROTEIN"/>
    <property type="match status" value="1"/>
</dbReference>
<sequence>MRTRAKSGFVLIFLSIFILSIGCSEKDNLIGPDTLKPDVKIVMKVGGQEVLGTVKIAQGSIVEFVAYNSGKATLSGWTWYFADDKTISTGQYASHIYKLAIGAKTQLSITAYDSLSQGHTTTIDIEIIESFDVVKSLWVESVEEFGNSFKITWGALKTSYLNFPGNWVYTGDPIGSWIVSMPVAIIDTNYNVVDGELSPATGTEFGKYIKLTMYLPADTLYNMGIGKLRDGNPDDMVWGSYLGQFTTATNPTLIKFRVLNNGTVVPITTPAPKPLVPGVVGDDYVRSSLSGNNLSIYVNTGDKGVKPFVKITNNDNTLLTKATTPIPDFPGWSVYQVDLATLPGEKLVAMHYGNDISEPNVYNANEISSKYWNKTENILKFQVLALVLPKTSGQGFIKFSMIPA</sequence>